<dbReference type="AlphaFoldDB" id="A0A7S0QHA4"/>
<evidence type="ECO:0000313" key="2">
    <source>
        <dbReference type="EMBL" id="CAD8633672.1"/>
    </source>
</evidence>
<dbReference type="EMBL" id="HBEZ01020475">
    <property type="protein sequence ID" value="CAD8633672.1"/>
    <property type="molecule type" value="Transcribed_RNA"/>
</dbReference>
<feature type="compositionally biased region" description="Basic and acidic residues" evidence="1">
    <location>
        <begin position="34"/>
        <end position="47"/>
    </location>
</feature>
<proteinExistence type="predicted"/>
<feature type="region of interest" description="Disordered" evidence="1">
    <location>
        <begin position="1"/>
        <end position="47"/>
    </location>
</feature>
<evidence type="ECO:0000256" key="1">
    <source>
        <dbReference type="SAM" id="MobiDB-lite"/>
    </source>
</evidence>
<gene>
    <name evidence="2" type="ORF">CCUR1050_LOCUS11353</name>
</gene>
<reference evidence="2" key="1">
    <citation type="submission" date="2021-01" db="EMBL/GenBank/DDBJ databases">
        <authorList>
            <person name="Corre E."/>
            <person name="Pelletier E."/>
            <person name="Niang G."/>
            <person name="Scheremetjew M."/>
            <person name="Finn R."/>
            <person name="Kale V."/>
            <person name="Holt S."/>
            <person name="Cochrane G."/>
            <person name="Meng A."/>
            <person name="Brown T."/>
            <person name="Cohen L."/>
        </authorList>
    </citation>
    <scope>NUCLEOTIDE SEQUENCE</scope>
    <source>
        <strain evidence="2">CCAP979/52</strain>
    </source>
</reference>
<name>A0A7S0QHA4_9CRYP</name>
<organism evidence="2">
    <name type="scientific">Cryptomonas curvata</name>
    <dbReference type="NCBI Taxonomy" id="233186"/>
    <lineage>
        <taxon>Eukaryota</taxon>
        <taxon>Cryptophyceae</taxon>
        <taxon>Cryptomonadales</taxon>
        <taxon>Cryptomonadaceae</taxon>
        <taxon>Cryptomonas</taxon>
    </lineage>
</organism>
<accession>A0A7S0QHA4</accession>
<protein>
    <submittedName>
        <fullName evidence="2">Uncharacterized protein</fullName>
    </submittedName>
</protein>
<sequence>MSQPFTISEDEDVDPPLNASDPPNHPNSEAVDPLNHHNSEAVDSKSDDQVVAGAAVAGAAVGVLVGGPLIGLVGAGAAAYAATCENQVGDVARSAGTTTVAMGKRLAKHDKVF</sequence>